<dbReference type="Proteomes" id="UP000629025">
    <property type="component" value="Unassembled WGS sequence"/>
</dbReference>
<feature type="domain" description="Tripartite ATP-independent periplasmic transporters DctQ component" evidence="10">
    <location>
        <begin position="29"/>
        <end position="158"/>
    </location>
</feature>
<comment type="subcellular location">
    <subcellularLocation>
        <location evidence="1 9">Cell inner membrane</location>
        <topology evidence="1 9">Multi-pass membrane protein</topology>
    </subcellularLocation>
</comment>
<dbReference type="RefSeq" id="WP_188745781.1">
    <property type="nucleotide sequence ID" value="NZ_BMIJ01000001.1"/>
</dbReference>
<proteinExistence type="inferred from homology"/>
<dbReference type="EMBL" id="BMIJ01000001">
    <property type="protein sequence ID" value="GGB84515.1"/>
    <property type="molecule type" value="Genomic_DNA"/>
</dbReference>
<evidence type="ECO:0000313" key="12">
    <source>
        <dbReference type="Proteomes" id="UP000629025"/>
    </source>
</evidence>
<name>A0ABQ1K1B0_9GAMM</name>
<keyword evidence="3" id="KW-1003">Cell membrane</keyword>
<evidence type="ECO:0000256" key="2">
    <source>
        <dbReference type="ARBA" id="ARBA00022448"/>
    </source>
</evidence>
<accession>A0ABQ1K1B0</accession>
<dbReference type="PANTHER" id="PTHR35011">
    <property type="entry name" value="2,3-DIKETO-L-GULONATE TRAP TRANSPORTER SMALL PERMEASE PROTEIN YIAM"/>
    <property type="match status" value="1"/>
</dbReference>
<evidence type="ECO:0000259" key="10">
    <source>
        <dbReference type="Pfam" id="PF04290"/>
    </source>
</evidence>
<feature type="transmembrane region" description="Helical" evidence="9">
    <location>
        <begin position="90"/>
        <end position="112"/>
    </location>
</feature>
<feature type="transmembrane region" description="Helical" evidence="9">
    <location>
        <begin position="132"/>
        <end position="151"/>
    </location>
</feature>
<keyword evidence="6 9" id="KW-1133">Transmembrane helix</keyword>
<gene>
    <name evidence="11" type="ORF">GCM10011352_07960</name>
</gene>
<evidence type="ECO:0000256" key="4">
    <source>
        <dbReference type="ARBA" id="ARBA00022519"/>
    </source>
</evidence>
<keyword evidence="2 9" id="KW-0813">Transport</keyword>
<evidence type="ECO:0000256" key="6">
    <source>
        <dbReference type="ARBA" id="ARBA00022989"/>
    </source>
</evidence>
<evidence type="ECO:0000256" key="8">
    <source>
        <dbReference type="ARBA" id="ARBA00038436"/>
    </source>
</evidence>
<dbReference type="PANTHER" id="PTHR35011:SF2">
    <property type="entry name" value="2,3-DIKETO-L-GULONATE TRAP TRANSPORTER SMALL PERMEASE PROTEIN YIAM"/>
    <property type="match status" value="1"/>
</dbReference>
<protein>
    <recommendedName>
        <fullName evidence="9">TRAP transporter small permease protein</fullName>
    </recommendedName>
</protein>
<comment type="caution">
    <text evidence="11">The sequence shown here is derived from an EMBL/GenBank/DDBJ whole genome shotgun (WGS) entry which is preliminary data.</text>
</comment>
<evidence type="ECO:0000256" key="7">
    <source>
        <dbReference type="ARBA" id="ARBA00023136"/>
    </source>
</evidence>
<feature type="transmembrane region" description="Helical" evidence="9">
    <location>
        <begin position="20"/>
        <end position="39"/>
    </location>
</feature>
<comment type="function">
    <text evidence="9">Part of the tripartite ATP-independent periplasmic (TRAP) transport system.</text>
</comment>
<comment type="similarity">
    <text evidence="8 9">Belongs to the TRAP transporter small permease family.</text>
</comment>
<sequence>MLTIISWVNRGLAQIEKWTLVALSASLGLLLIAQVVLRYLFDSPLFWAEEVAVQILVAMSFLGVSYLIYQQQLVAIDFIYLMLAKPLRRLVSCLFQLVALASLALFAWLTYQWVSDPLVQSELSPTTQLPRWYNYGVLLIALMAMSFHQLVNWFESLRNLVLGEGV</sequence>
<keyword evidence="5 9" id="KW-0812">Transmembrane</keyword>
<evidence type="ECO:0000256" key="9">
    <source>
        <dbReference type="RuleBase" id="RU369079"/>
    </source>
</evidence>
<keyword evidence="12" id="KW-1185">Reference proteome</keyword>
<dbReference type="InterPro" id="IPR007387">
    <property type="entry name" value="TRAP_DctQ"/>
</dbReference>
<keyword evidence="7 9" id="KW-0472">Membrane</keyword>
<dbReference type="Pfam" id="PF04290">
    <property type="entry name" value="DctQ"/>
    <property type="match status" value="1"/>
</dbReference>
<dbReference type="InterPro" id="IPR055348">
    <property type="entry name" value="DctQ"/>
</dbReference>
<evidence type="ECO:0000313" key="11">
    <source>
        <dbReference type="EMBL" id="GGB84515.1"/>
    </source>
</evidence>
<feature type="transmembrane region" description="Helical" evidence="9">
    <location>
        <begin position="51"/>
        <end position="69"/>
    </location>
</feature>
<reference evidence="12" key="1">
    <citation type="journal article" date="2019" name="Int. J. Syst. Evol. Microbiol.">
        <title>The Global Catalogue of Microorganisms (GCM) 10K type strain sequencing project: providing services to taxonomists for standard genome sequencing and annotation.</title>
        <authorList>
            <consortium name="The Broad Institute Genomics Platform"/>
            <consortium name="The Broad Institute Genome Sequencing Center for Infectious Disease"/>
            <person name="Wu L."/>
            <person name="Ma J."/>
        </authorList>
    </citation>
    <scope>NUCLEOTIDE SEQUENCE [LARGE SCALE GENOMIC DNA]</scope>
    <source>
        <strain evidence="12">CGMCC 1.15341</strain>
    </source>
</reference>
<organism evidence="11 12">
    <name type="scientific">Marinobacterium zhoushanense</name>
    <dbReference type="NCBI Taxonomy" id="1679163"/>
    <lineage>
        <taxon>Bacteria</taxon>
        <taxon>Pseudomonadati</taxon>
        <taxon>Pseudomonadota</taxon>
        <taxon>Gammaproteobacteria</taxon>
        <taxon>Oceanospirillales</taxon>
        <taxon>Oceanospirillaceae</taxon>
        <taxon>Marinobacterium</taxon>
    </lineage>
</organism>
<comment type="subunit">
    <text evidence="9">The complex comprises the extracytoplasmic solute receptor protein and the two transmembrane proteins.</text>
</comment>
<evidence type="ECO:0000256" key="5">
    <source>
        <dbReference type="ARBA" id="ARBA00022692"/>
    </source>
</evidence>
<evidence type="ECO:0000256" key="1">
    <source>
        <dbReference type="ARBA" id="ARBA00004429"/>
    </source>
</evidence>
<evidence type="ECO:0000256" key="3">
    <source>
        <dbReference type="ARBA" id="ARBA00022475"/>
    </source>
</evidence>
<keyword evidence="4 9" id="KW-0997">Cell inner membrane</keyword>